<proteinExistence type="predicted"/>
<dbReference type="GO" id="GO:0035965">
    <property type="term" value="P:cardiolipin acyl-chain remodeling"/>
    <property type="evidence" value="ECO:0007669"/>
    <property type="project" value="TreeGrafter"/>
</dbReference>
<dbReference type="InterPro" id="IPR029058">
    <property type="entry name" value="AB_hydrolase_fold"/>
</dbReference>
<dbReference type="Gene3D" id="3.40.50.1820">
    <property type="entry name" value="alpha/beta hydrolase"/>
    <property type="match status" value="1"/>
</dbReference>
<dbReference type="AlphaFoldDB" id="A5DAV0"/>
<dbReference type="GO" id="GO:0042171">
    <property type="term" value="F:lysophosphatidic acid acyltransferase activity"/>
    <property type="evidence" value="ECO:0007669"/>
    <property type="project" value="TreeGrafter"/>
</dbReference>
<dbReference type="InterPro" id="IPR000073">
    <property type="entry name" value="AB_hydrolase_1"/>
</dbReference>
<dbReference type="KEGG" id="pgu:PGUG_00405"/>
<dbReference type="Pfam" id="PF00561">
    <property type="entry name" value="Abhydrolase_1"/>
    <property type="match status" value="1"/>
</dbReference>
<evidence type="ECO:0000313" key="2">
    <source>
        <dbReference type="EMBL" id="EDK36307.2"/>
    </source>
</evidence>
<dbReference type="GO" id="GO:0004623">
    <property type="term" value="F:phospholipase A2 activity"/>
    <property type="evidence" value="ECO:0007669"/>
    <property type="project" value="TreeGrafter"/>
</dbReference>
<feature type="domain" description="AB hydrolase-1" evidence="1">
    <location>
        <begin position="149"/>
        <end position="461"/>
    </location>
</feature>
<dbReference type="PANTHER" id="PTHR42886:SF23">
    <property type="entry name" value="1-ACYLGLYCEROL-3-PHOSPHATE O-ACYLTRANSFERASE ICT1-RELATED"/>
    <property type="match status" value="1"/>
</dbReference>
<dbReference type="STRING" id="294746.A5DAV0"/>
<dbReference type="ESTHER" id="picgu-a5dav0">
    <property type="family name" value="CGI-58_ABHD5_ABHD4"/>
</dbReference>
<accession>A5DAV0</accession>
<sequence>MRFSVAAAETDISHAAASFIDSGKKSSLLLPHINPRLFSAPAMATETVQTEPVTSDAMSTGTVAIEEPSRPHYTWKKSFNDWLSQTWSSQYSDEKVESELLSCLPFFPDGDATRRAKIINTDIGNGNYIHEFFIENTQKPKKPDQVRDIVLVHGYAASLGLFIDNFDDLSSIPGIKIHAIDLLGFGFSSRPHFPKFPSETEKDIHKVEDWFIDSFEQWRLKRNLDRFTLIGHSFGGYLSCAYALKYNKPTQAGPNVLDKLVLVSPVGVERSRHSLFNNIKDDGKQNDVDIQKEIKQNQEEVVSQDADTSTDENRYPTWLSYMWKRNYSLFSIIRVAGPAKSKWISGWTTRRFAHKYRENPVFFQNMHNYIYRVFNGKGSGEYALTRVLGVGALAKLPLIDRCPEKFAAMNLPTYWVYGDKDWMNEKAGLEMTKDINRLAGKKLAHYDIISNAGHHVYLDNPPSFAHNLFKFLEM</sequence>
<dbReference type="GO" id="GO:0005743">
    <property type="term" value="C:mitochondrial inner membrane"/>
    <property type="evidence" value="ECO:0007669"/>
    <property type="project" value="TreeGrafter"/>
</dbReference>
<keyword evidence="3" id="KW-1185">Reference proteome</keyword>
<dbReference type="RefSeq" id="XP_001487028.2">
    <property type="nucleotide sequence ID" value="XM_001486978.1"/>
</dbReference>
<dbReference type="GO" id="GO:0006654">
    <property type="term" value="P:phosphatidic acid biosynthetic process"/>
    <property type="evidence" value="ECO:0007669"/>
    <property type="project" value="TreeGrafter"/>
</dbReference>
<dbReference type="OMA" id="ADQHLVM"/>
<organism evidence="2 3">
    <name type="scientific">Meyerozyma guilliermondii (strain ATCC 6260 / CBS 566 / DSM 6381 / JCM 1539 / NBRC 10279 / NRRL Y-324)</name>
    <name type="common">Yeast</name>
    <name type="synonym">Candida guilliermondii</name>
    <dbReference type="NCBI Taxonomy" id="294746"/>
    <lineage>
        <taxon>Eukaryota</taxon>
        <taxon>Fungi</taxon>
        <taxon>Dikarya</taxon>
        <taxon>Ascomycota</taxon>
        <taxon>Saccharomycotina</taxon>
        <taxon>Pichiomycetes</taxon>
        <taxon>Debaryomycetaceae</taxon>
        <taxon>Meyerozyma</taxon>
    </lineage>
</organism>
<dbReference type="GO" id="GO:0055088">
    <property type="term" value="P:lipid homeostasis"/>
    <property type="evidence" value="ECO:0007669"/>
    <property type="project" value="TreeGrafter"/>
</dbReference>
<dbReference type="OrthoDB" id="7457040at2759"/>
<dbReference type="Proteomes" id="UP000001997">
    <property type="component" value="Unassembled WGS sequence"/>
</dbReference>
<dbReference type="InParanoid" id="A5DAV0"/>
<evidence type="ECO:0000259" key="1">
    <source>
        <dbReference type="Pfam" id="PF00561"/>
    </source>
</evidence>
<protein>
    <recommendedName>
        <fullName evidence="1">AB hydrolase-1 domain-containing protein</fullName>
    </recommendedName>
</protein>
<dbReference type="HOGENOM" id="CLU_017361_3_1_1"/>
<dbReference type="EMBL" id="CH408155">
    <property type="protein sequence ID" value="EDK36307.2"/>
    <property type="molecule type" value="Genomic_DNA"/>
</dbReference>
<dbReference type="GeneID" id="5129197"/>
<name>A5DAV0_PICGU</name>
<reference evidence="2 3" key="1">
    <citation type="journal article" date="2009" name="Nature">
        <title>Evolution of pathogenicity and sexual reproduction in eight Candida genomes.</title>
        <authorList>
            <person name="Butler G."/>
            <person name="Rasmussen M.D."/>
            <person name="Lin M.F."/>
            <person name="Santos M.A."/>
            <person name="Sakthikumar S."/>
            <person name="Munro C.A."/>
            <person name="Rheinbay E."/>
            <person name="Grabherr M."/>
            <person name="Forche A."/>
            <person name="Reedy J.L."/>
            <person name="Agrafioti I."/>
            <person name="Arnaud M.B."/>
            <person name="Bates S."/>
            <person name="Brown A.J."/>
            <person name="Brunke S."/>
            <person name="Costanzo M.C."/>
            <person name="Fitzpatrick D.A."/>
            <person name="de Groot P.W."/>
            <person name="Harris D."/>
            <person name="Hoyer L.L."/>
            <person name="Hube B."/>
            <person name="Klis F.M."/>
            <person name="Kodira C."/>
            <person name="Lennard N."/>
            <person name="Logue M.E."/>
            <person name="Martin R."/>
            <person name="Neiman A.M."/>
            <person name="Nikolaou E."/>
            <person name="Quail M.A."/>
            <person name="Quinn J."/>
            <person name="Santos M.C."/>
            <person name="Schmitzberger F.F."/>
            <person name="Sherlock G."/>
            <person name="Shah P."/>
            <person name="Silverstein K.A."/>
            <person name="Skrzypek M.S."/>
            <person name="Soll D."/>
            <person name="Staggs R."/>
            <person name="Stansfield I."/>
            <person name="Stumpf M.P."/>
            <person name="Sudbery P.E."/>
            <person name="Srikantha T."/>
            <person name="Zeng Q."/>
            <person name="Berman J."/>
            <person name="Berriman M."/>
            <person name="Heitman J."/>
            <person name="Gow N.A."/>
            <person name="Lorenz M.C."/>
            <person name="Birren B.W."/>
            <person name="Kellis M."/>
            <person name="Cuomo C.A."/>
        </authorList>
    </citation>
    <scope>NUCLEOTIDE SEQUENCE [LARGE SCALE GENOMIC DNA]</scope>
    <source>
        <strain evidence="3">ATCC 6260 / CBS 566 / DSM 6381 / JCM 1539 / NBRC 10279 / NRRL Y-324</strain>
    </source>
</reference>
<dbReference type="SUPFAM" id="SSF53474">
    <property type="entry name" value="alpha/beta-Hydrolases"/>
    <property type="match status" value="1"/>
</dbReference>
<gene>
    <name evidence="2" type="ORF">PGUG_00405</name>
</gene>
<evidence type="ECO:0000313" key="3">
    <source>
        <dbReference type="Proteomes" id="UP000001997"/>
    </source>
</evidence>
<dbReference type="eggNOG" id="KOG4409">
    <property type="taxonomic scope" value="Eukaryota"/>
</dbReference>
<dbReference type="PANTHER" id="PTHR42886">
    <property type="entry name" value="RE40534P-RELATED"/>
    <property type="match status" value="1"/>
</dbReference>